<name>D2PUX1_KRIFD</name>
<sequence>MPQTETDAAQSFVVRRSRWETSVGLLYLGLVVFGLMVLLTIGCVVFALVRDEPVRGPLEAVWLSLGGMPLIFAVGLPVLLGVGWVTTAESRHEDDSEDVLLALDSEGVYLGGDQPHQLPWDQVHGICRVERRDVGPDGDEAWHAHLIVLKHPDAELPRLSKNWGPSCDWPGGLLTKTLSFAELEAAVARYAPHVAVTDRGRVAG</sequence>
<dbReference type="EMBL" id="CP001736">
    <property type="protein sequence ID" value="ADB31437.1"/>
    <property type="molecule type" value="Genomic_DNA"/>
</dbReference>
<evidence type="ECO:0000313" key="2">
    <source>
        <dbReference type="EMBL" id="ADB31437.1"/>
    </source>
</evidence>
<keyword evidence="1" id="KW-0472">Membrane</keyword>
<protein>
    <submittedName>
        <fullName evidence="2">Uncharacterized protein</fullName>
    </submittedName>
</protein>
<accession>D2PUX1</accession>
<keyword evidence="1" id="KW-1133">Transmembrane helix</keyword>
<dbReference type="Proteomes" id="UP000007967">
    <property type="component" value="Chromosome"/>
</dbReference>
<dbReference type="HOGENOM" id="CLU_1341804_0_0_11"/>
<organism evidence="2 3">
    <name type="scientific">Kribbella flavida (strain DSM 17836 / JCM 10339 / NBRC 14399)</name>
    <dbReference type="NCBI Taxonomy" id="479435"/>
    <lineage>
        <taxon>Bacteria</taxon>
        <taxon>Bacillati</taxon>
        <taxon>Actinomycetota</taxon>
        <taxon>Actinomycetes</taxon>
        <taxon>Propionibacteriales</taxon>
        <taxon>Kribbellaceae</taxon>
        <taxon>Kribbella</taxon>
    </lineage>
</organism>
<dbReference type="RefSeq" id="WP_012919993.1">
    <property type="nucleotide sequence ID" value="NC_013729.1"/>
</dbReference>
<keyword evidence="3" id="KW-1185">Reference proteome</keyword>
<gene>
    <name evidence="2" type="ordered locus">Kfla_2362</name>
</gene>
<dbReference type="KEGG" id="kfl:Kfla_2362"/>
<evidence type="ECO:0000256" key="1">
    <source>
        <dbReference type="SAM" id="Phobius"/>
    </source>
</evidence>
<dbReference type="OrthoDB" id="3823473at2"/>
<evidence type="ECO:0000313" key="3">
    <source>
        <dbReference type="Proteomes" id="UP000007967"/>
    </source>
</evidence>
<feature type="transmembrane region" description="Helical" evidence="1">
    <location>
        <begin position="61"/>
        <end position="85"/>
    </location>
</feature>
<reference evidence="2 3" key="2">
    <citation type="journal article" date="2010" name="Stand. Genomic Sci.">
        <title>Complete genome sequence of Kribbella flavida type strain (IFO 14399).</title>
        <authorList>
            <person name="Pukall R."/>
            <person name="Lapidus A."/>
            <person name="Glavina Del Rio T."/>
            <person name="Copeland A."/>
            <person name="Tice H."/>
            <person name="Cheng J.-F."/>
            <person name="Lucas S."/>
            <person name="Chen F."/>
            <person name="Nolan M."/>
            <person name="LaButti K."/>
            <person name="Pati A."/>
            <person name="Ivanova N."/>
            <person name="Mavrommatis K."/>
            <person name="Mikhailova N."/>
            <person name="Pitluck S."/>
            <person name="Bruce D."/>
            <person name="Goodwin L."/>
            <person name="Land M."/>
            <person name="Hauser L."/>
            <person name="Chang Y.-J."/>
            <person name="Jeffries C.D."/>
            <person name="Chen A."/>
            <person name="Palaniappan K."/>
            <person name="Chain P."/>
            <person name="Rohde M."/>
            <person name="Goeker M."/>
            <person name="Bristow J."/>
            <person name="Eisen J.A."/>
            <person name="Markowitz V."/>
            <person name="Hugenholtz P."/>
            <person name="Kyrpides N.C."/>
            <person name="Klenk H.-P."/>
            <person name="Brettin T."/>
        </authorList>
    </citation>
    <scope>NUCLEOTIDE SEQUENCE [LARGE SCALE GENOMIC DNA]</scope>
    <source>
        <strain evidence="3">DSM 17836 / JCM 10339 / NBRC 14399</strain>
    </source>
</reference>
<feature type="transmembrane region" description="Helical" evidence="1">
    <location>
        <begin position="25"/>
        <end position="49"/>
    </location>
</feature>
<dbReference type="AlphaFoldDB" id="D2PUX1"/>
<keyword evidence="1" id="KW-0812">Transmembrane</keyword>
<proteinExistence type="predicted"/>
<reference evidence="3" key="1">
    <citation type="submission" date="2009-09" db="EMBL/GenBank/DDBJ databases">
        <title>The complete genome of Kribbella flavida DSM 17836.</title>
        <authorList>
            <consortium name="US DOE Joint Genome Institute (JGI-PGF)"/>
            <person name="Lucas S."/>
            <person name="Copeland A."/>
            <person name="Lapidus A."/>
            <person name="Glavina del Rio T."/>
            <person name="Dalin E."/>
            <person name="Tice H."/>
            <person name="Bruce D."/>
            <person name="Goodwin L."/>
            <person name="Pitluck S."/>
            <person name="Kyrpides N."/>
            <person name="Mavromatis K."/>
            <person name="Ivanova N."/>
            <person name="Saunders E."/>
            <person name="Brettin T."/>
            <person name="Detter J.C."/>
            <person name="Han C."/>
            <person name="Larimer F."/>
            <person name="Land M."/>
            <person name="Hauser L."/>
            <person name="Markowitz V."/>
            <person name="Cheng J.-F."/>
            <person name="Hugenholtz P."/>
            <person name="Woyke T."/>
            <person name="Wu D."/>
            <person name="Pukall R."/>
            <person name="Klenk H.-P."/>
            <person name="Eisen J.A."/>
        </authorList>
    </citation>
    <scope>NUCLEOTIDE SEQUENCE [LARGE SCALE GENOMIC DNA]</scope>
    <source>
        <strain evidence="3">DSM 17836 / JCM 10339 / NBRC 14399</strain>
    </source>
</reference>